<dbReference type="InterPro" id="IPR017045">
    <property type="entry name" value="Malt_Pase/Glycosyl_Hdrlase"/>
</dbReference>
<dbReference type="Gene3D" id="2.70.98.40">
    <property type="entry name" value="Glycoside hydrolase, family 65, N-terminal domain"/>
    <property type="match status" value="1"/>
</dbReference>
<dbReference type="InterPro" id="IPR005194">
    <property type="entry name" value="Glyco_hydro_65_C"/>
</dbReference>
<sequence>MHIDYITPNDWSIIEDGWNPNNVKSSESLMALGNGAMGQRANFEEDYSGATFQGSYIGGVYYPDKTRVGWWKNGYPEYFAKVLNAPSWIGIKVIVNGESLDLHTCKEVKDFRRELDMKAGVLYRSFKAILQNDVEIAVKATRFLSMEMDEVGAIKYEVTPINVDATISYEPYLDSGITNEDSNWDDKFWNTLEVSENDDMAFITAHTMKTEFHVCTMMQNKLFIDGDEITLSRKRSQKTTTYVGHEYETDVTKGDTFAIQKIGGYVSSLNHDKGGLVAVATDVLNKATDLGYDALLASQKEAWAKTWEMSDITIEGDTKAQQGIRFNIFHLNQTYTGQDSRLNIGPKGFTGEKYGGSTYWDTEAYCIPFYMATKDQSVARQLLTYRYNQLDKAIENAQKLGFTNGAALYPMVTMNGEECHNEWEITFEEIHRNGSMVYAIYNYERYTGDTSYIPEMGLEVIIGVARFWRQRATFSKAKNAYVILGVTGPNEYENNVNNNWFTNYIAKWCLEYAFEQAELLRDTAKEDWSRISGKTHLSYDEMLSWRSTAEQMYFPYSEENGVYLQQDGFLDKELITVADLPKSNRPINQKWSWDRILRSPYIKQADTLQGFYFFEDHFTEEQLEKHFDFYEPFTVHESSLSPCVHAIQAAKLGRMDQAYEFYLRTSRLDLDDYNKEVEEGLHITSMAGTWQSVVEGFGGMRVKNDTLSFDTKIPNAWTAYSFKVNFRGQILKVDVSKNETHFTLVSGEGLQIIVNGEKREVLPA</sequence>
<comment type="caution">
    <text evidence="7">The sequence shown here is derived from an EMBL/GenBank/DDBJ whole genome shotgun (WGS) entry which is preliminary data.</text>
</comment>
<dbReference type="Gene3D" id="2.60.420.10">
    <property type="entry name" value="Maltose phosphorylase, domain 3"/>
    <property type="match status" value="1"/>
</dbReference>
<dbReference type="Pfam" id="PF03633">
    <property type="entry name" value="Glyco_hydro_65C"/>
    <property type="match status" value="1"/>
</dbReference>
<dbReference type="PANTHER" id="PTHR11051">
    <property type="entry name" value="GLYCOSYL HYDROLASE-RELATED"/>
    <property type="match status" value="1"/>
</dbReference>
<feature type="binding site" evidence="3">
    <location>
        <begin position="603"/>
        <end position="604"/>
    </location>
    <ligand>
        <name>substrate</name>
    </ligand>
</feature>
<gene>
    <name evidence="7" type="ORF">NV36_10255</name>
</gene>
<keyword evidence="8" id="KW-1185">Reference proteome</keyword>
<dbReference type="InterPro" id="IPR005196">
    <property type="entry name" value="Glyco_hydro_65_N"/>
</dbReference>
<evidence type="ECO:0000256" key="2">
    <source>
        <dbReference type="PIRSR" id="PIRSR036289-50"/>
    </source>
</evidence>
<dbReference type="InterPro" id="IPR005195">
    <property type="entry name" value="Glyco_hydro_65_M"/>
</dbReference>
<evidence type="ECO:0000259" key="6">
    <source>
        <dbReference type="Pfam" id="PF03636"/>
    </source>
</evidence>
<accession>A0A0A2GVA5</accession>
<dbReference type="SUPFAM" id="SSF74650">
    <property type="entry name" value="Galactose mutarotase-like"/>
    <property type="match status" value="1"/>
</dbReference>
<feature type="binding site" evidence="3">
    <location>
        <begin position="360"/>
        <end position="361"/>
    </location>
    <ligand>
        <name>substrate</name>
    </ligand>
</feature>
<dbReference type="RefSeq" id="WP_035326926.1">
    <property type="nucleotide sequence ID" value="NZ_CP015125.1"/>
</dbReference>
<name>A0A0A2GVA5_9FLAO</name>
<feature type="domain" description="Glycoside hydrolase family 65 central catalytic" evidence="4">
    <location>
        <begin position="325"/>
        <end position="691"/>
    </location>
</feature>
<feature type="active site" description="Proton donor" evidence="2">
    <location>
        <position position="491"/>
    </location>
</feature>
<dbReference type="Proteomes" id="UP000030140">
    <property type="component" value="Unassembled WGS sequence"/>
</dbReference>
<organism evidence="7 8">
    <name type="scientific">Dokdonia donghaensis DSW-1</name>
    <dbReference type="NCBI Taxonomy" id="1300343"/>
    <lineage>
        <taxon>Bacteria</taxon>
        <taxon>Pseudomonadati</taxon>
        <taxon>Bacteroidota</taxon>
        <taxon>Flavobacteriia</taxon>
        <taxon>Flavobacteriales</taxon>
        <taxon>Flavobacteriaceae</taxon>
        <taxon>Dokdonia</taxon>
    </lineage>
</organism>
<dbReference type="OrthoDB" id="9758855at2"/>
<proteinExistence type="inferred from homology"/>
<dbReference type="PIRSF" id="PIRSF036289">
    <property type="entry name" value="Glycosyl_hydrolase_malt_phosph"/>
    <property type="match status" value="1"/>
</dbReference>
<dbReference type="NCBIfam" id="NF010380">
    <property type="entry name" value="PRK13807.1"/>
    <property type="match status" value="1"/>
</dbReference>
<evidence type="ECO:0000259" key="4">
    <source>
        <dbReference type="Pfam" id="PF03632"/>
    </source>
</evidence>
<dbReference type="KEGG" id="ddo:I597_0924"/>
<dbReference type="AlphaFoldDB" id="A0A0A2GVA5"/>
<reference evidence="7 8" key="1">
    <citation type="submission" date="2014-10" db="EMBL/GenBank/DDBJ databases">
        <title>Draft genome sequence of the proteorhodopsin-containing marine bacterium Dokdonia donghaensis.</title>
        <authorList>
            <person name="Gomez-Consarnau L."/>
            <person name="Gonzalez J.M."/>
            <person name="Riedel T."/>
            <person name="Jaenicke S."/>
            <person name="Wagner-Doebler I."/>
            <person name="Fuhrman J.A."/>
        </authorList>
    </citation>
    <scope>NUCLEOTIDE SEQUENCE [LARGE SCALE GENOMIC DNA]</scope>
    <source>
        <strain evidence="7 8">DSW-1</strain>
    </source>
</reference>
<dbReference type="InterPro" id="IPR008928">
    <property type="entry name" value="6-hairpin_glycosidase_sf"/>
</dbReference>
<dbReference type="Pfam" id="PF03632">
    <property type="entry name" value="Glyco_hydro_65m"/>
    <property type="match status" value="1"/>
</dbReference>
<dbReference type="InterPro" id="IPR011013">
    <property type="entry name" value="Gal_mutarotase_sf_dom"/>
</dbReference>
<evidence type="ECO:0000256" key="1">
    <source>
        <dbReference type="ARBA" id="ARBA00006768"/>
    </source>
</evidence>
<dbReference type="GO" id="GO:0005975">
    <property type="term" value="P:carbohydrate metabolic process"/>
    <property type="evidence" value="ECO:0007669"/>
    <property type="project" value="InterPro"/>
</dbReference>
<dbReference type="InterPro" id="IPR037018">
    <property type="entry name" value="GH65_N"/>
</dbReference>
<feature type="domain" description="Glycoside hydrolase family 65 N-terminal" evidence="6">
    <location>
        <begin position="15"/>
        <end position="268"/>
    </location>
</feature>
<comment type="similarity">
    <text evidence="1">Belongs to the glycosyl hydrolase 65 family.</text>
</comment>
<evidence type="ECO:0000256" key="3">
    <source>
        <dbReference type="PIRSR" id="PIRSR036289-51"/>
    </source>
</evidence>
<dbReference type="SUPFAM" id="SSF48208">
    <property type="entry name" value="Six-hairpin glycosidases"/>
    <property type="match status" value="1"/>
</dbReference>
<dbReference type="Pfam" id="PF03636">
    <property type="entry name" value="Glyco_hydro_65N"/>
    <property type="match status" value="1"/>
</dbReference>
<dbReference type="InterPro" id="IPR012341">
    <property type="entry name" value="6hp_glycosidase-like_sf"/>
</dbReference>
<feature type="domain" description="Glycoside hydrolase family 65 C-terminal" evidence="5">
    <location>
        <begin position="700"/>
        <end position="758"/>
    </location>
</feature>
<evidence type="ECO:0000313" key="7">
    <source>
        <dbReference type="EMBL" id="KGO07177.1"/>
    </source>
</evidence>
<dbReference type="GO" id="GO:0030246">
    <property type="term" value="F:carbohydrate binding"/>
    <property type="evidence" value="ECO:0007669"/>
    <property type="project" value="InterPro"/>
</dbReference>
<dbReference type="GO" id="GO:0016757">
    <property type="term" value="F:glycosyltransferase activity"/>
    <property type="evidence" value="ECO:0007669"/>
    <property type="project" value="UniProtKB-ARBA"/>
</dbReference>
<dbReference type="GO" id="GO:0004553">
    <property type="term" value="F:hydrolase activity, hydrolyzing O-glycosyl compounds"/>
    <property type="evidence" value="ECO:0007669"/>
    <property type="project" value="TreeGrafter"/>
</dbReference>
<dbReference type="PATRIC" id="fig|1300343.5.peg.935"/>
<evidence type="ECO:0000259" key="5">
    <source>
        <dbReference type="Pfam" id="PF03633"/>
    </source>
</evidence>
<dbReference type="EMBL" id="JSAQ01000001">
    <property type="protein sequence ID" value="KGO07177.1"/>
    <property type="molecule type" value="Genomic_DNA"/>
</dbReference>
<protein>
    <submittedName>
        <fullName evidence="7">Maltose phosphorylase</fullName>
    </submittedName>
</protein>
<dbReference type="Gene3D" id="1.50.10.10">
    <property type="match status" value="1"/>
</dbReference>
<evidence type="ECO:0000313" key="8">
    <source>
        <dbReference type="Proteomes" id="UP000030140"/>
    </source>
</evidence>
<dbReference type="PANTHER" id="PTHR11051:SF14">
    <property type="entry name" value="MALTOSE PHOSPHORYLASE"/>
    <property type="match status" value="1"/>
</dbReference>